<dbReference type="Proteomes" id="UP000759256">
    <property type="component" value="Unassembled WGS sequence"/>
</dbReference>
<evidence type="ECO:0000256" key="4">
    <source>
        <dbReference type="ARBA" id="ARBA00023088"/>
    </source>
</evidence>
<feature type="transmembrane region" description="Helical" evidence="6">
    <location>
        <begin position="21"/>
        <end position="43"/>
    </location>
</feature>
<keyword evidence="1" id="KW-0134">Cell wall</keyword>
<feature type="transmembrane region" description="Helical" evidence="6">
    <location>
        <begin position="957"/>
        <end position="974"/>
    </location>
</feature>
<evidence type="ECO:0000256" key="5">
    <source>
        <dbReference type="SAM" id="MobiDB-lite"/>
    </source>
</evidence>
<protein>
    <submittedName>
        <fullName evidence="8">LEA family epithelial adhesin</fullName>
    </submittedName>
</protein>
<feature type="region of interest" description="Disordered" evidence="5">
    <location>
        <begin position="904"/>
        <end position="952"/>
    </location>
</feature>
<dbReference type="PROSITE" id="PS50847">
    <property type="entry name" value="GRAM_POS_ANCHORING"/>
    <property type="match status" value="1"/>
</dbReference>
<dbReference type="SUPFAM" id="SSF46997">
    <property type="entry name" value="Bacterial immunoglobulin/albumin-binding domains"/>
    <property type="match status" value="1"/>
</dbReference>
<reference evidence="8" key="2">
    <citation type="submission" date="2021-09" db="EMBL/GenBank/DDBJ databases">
        <authorList>
            <person name="Gilroy R."/>
        </authorList>
    </citation>
    <scope>NUCLEOTIDE SEQUENCE</scope>
    <source>
        <strain evidence="8">CHK189-29639</strain>
    </source>
</reference>
<sequence>MKKNRIDFKEKRRYAIKKVSGKTASVFIGATIFGIILSSNLSIDNTKADTVSNTTATTISNDQTPETSNVVTLRNNQKNENNSNEAAGSVQAGSVQNVTSNAESNVSAENKAPSTENATLKSDIPEASAPAESSANTSAAPAMRMAASTTTGSDRNAATVDGNNVNTQEAEENKKLANETGLTSSDNYSSNIYKGTDGNYYKVITIYGKDYVYRPVKVYANGTATGQWATRERDTRTNIITTKEDLGNGKVKWTVVFFPNKGLQNYNSKLSGLQSAKFGVALTKDYQIIGDVTVNIDSIADANHTYTAMTGHGSGGDHAFTPEAHVVQSFNPNTDVDPSGWINSSTMPGENNDYILGPYYFTTENSVGKQNLGNTFFKEETVNNNVYTQQQFIGGVHDLWTDNYTIRNEDSNALDGGDYYKKHLIYDPLYNGRYDHTDGFFNSDDFGSAMIFKSHGKSGTPQFSSFTISFVAQHTDSYQSDLAKGPNRQQFSGIIANTYSYQDAYYNMYSISLGEQRSLKKVGKSYVETQPGDKISNWQKGEDALARINKEYLNDEQINNLKNKIHKNIENSELIEQIVTTGNDLNDSMKALGNSVGIYDDNNEYTNRIVDNVKNSDKYIYASKEKQKAYDDAVIAAQNVIDKTKGKYADKTTVETLTKNVNDAFDALDGVKTVNIPTEKVPVKDLNNLSEDEKAQVKKNVEDANKTLIDNGVTVTVDNKGNATITYLDKSTYEISSTDLVEKTNTDADKNELKVPSDKVKVDNPNKLTEDEKSEVVKAVEDANKDEEGKSTLPEGSKVTVGDNGDVTVTYPDGSKDTIPGDKVLEGKSDAKSDADKNEPKEPGDKVKVDDPNKLTDSEKEELSNNLEKLNPGTVVTIADDGTATLTYPDGSTNTIPGSQLVTAKGNGNTTNSNVKVTPTNTNNKINKDNNSLGKNTANAKAGELPQTGENNDSQKLSVIGMALIGILGLFGLGKKRKKD</sequence>
<feature type="compositionally biased region" description="Polar residues" evidence="5">
    <location>
        <begin position="180"/>
        <end position="189"/>
    </location>
</feature>
<dbReference type="Pfam" id="PF18938">
    <property type="entry name" value="aRib"/>
    <property type="match status" value="3"/>
</dbReference>
<feature type="compositionally biased region" description="Basic and acidic residues" evidence="5">
    <location>
        <begin position="814"/>
        <end position="863"/>
    </location>
</feature>
<feature type="region of interest" description="Disordered" evidence="5">
    <location>
        <begin position="747"/>
        <end position="865"/>
    </location>
</feature>
<gene>
    <name evidence="8" type="ORF">K8V06_10405</name>
</gene>
<dbReference type="Pfam" id="PF07554">
    <property type="entry name" value="FIVAR"/>
    <property type="match status" value="1"/>
</dbReference>
<feature type="compositionally biased region" description="Low complexity" evidence="5">
    <location>
        <begin position="125"/>
        <end position="142"/>
    </location>
</feature>
<feature type="compositionally biased region" description="Low complexity" evidence="5">
    <location>
        <begin position="909"/>
        <end position="931"/>
    </location>
</feature>
<feature type="region of interest" description="Disordered" evidence="5">
    <location>
        <begin position="97"/>
        <end position="189"/>
    </location>
</feature>
<feature type="compositionally biased region" description="Polar residues" evidence="5">
    <location>
        <begin position="97"/>
        <end position="120"/>
    </location>
</feature>
<dbReference type="InterPro" id="IPR019931">
    <property type="entry name" value="LPXTG_anchor"/>
</dbReference>
<evidence type="ECO:0000256" key="2">
    <source>
        <dbReference type="ARBA" id="ARBA00022525"/>
    </source>
</evidence>
<dbReference type="Pfam" id="PF00746">
    <property type="entry name" value="Gram_pos_anchor"/>
    <property type="match status" value="1"/>
</dbReference>
<comment type="caution">
    <text evidence="8">The sequence shown here is derived from an EMBL/GenBank/DDBJ whole genome shotgun (WGS) entry which is preliminary data.</text>
</comment>
<accession>A0A921IGQ0</accession>
<evidence type="ECO:0000256" key="3">
    <source>
        <dbReference type="ARBA" id="ARBA00022729"/>
    </source>
</evidence>
<evidence type="ECO:0000256" key="1">
    <source>
        <dbReference type="ARBA" id="ARBA00022512"/>
    </source>
</evidence>
<keyword evidence="6" id="KW-0472">Membrane</keyword>
<dbReference type="InterPro" id="IPR009063">
    <property type="entry name" value="Ig/albumin-bd_sf"/>
</dbReference>
<dbReference type="Gene3D" id="1.20.5.420">
    <property type="entry name" value="Immunoglobulin FC, subunit C"/>
    <property type="match status" value="1"/>
</dbReference>
<feature type="compositionally biased region" description="Basic and acidic residues" evidence="5">
    <location>
        <begin position="747"/>
        <end position="790"/>
    </location>
</feature>
<name>A0A921IGQ0_9LACO</name>
<dbReference type="AlphaFoldDB" id="A0A921IGQ0"/>
<dbReference type="NCBIfam" id="NF033647">
    <property type="entry name" value="adhesin_LEA"/>
    <property type="match status" value="1"/>
</dbReference>
<keyword evidence="3" id="KW-0732">Signal</keyword>
<dbReference type="EMBL" id="DYVK01000103">
    <property type="protein sequence ID" value="HJG16518.1"/>
    <property type="molecule type" value="Genomic_DNA"/>
</dbReference>
<proteinExistence type="predicted"/>
<dbReference type="Gene3D" id="3.10.20.890">
    <property type="match status" value="3"/>
</dbReference>
<dbReference type="InterPro" id="IPR044024">
    <property type="entry name" value="aRib"/>
</dbReference>
<evidence type="ECO:0000256" key="6">
    <source>
        <dbReference type="SAM" id="Phobius"/>
    </source>
</evidence>
<keyword evidence="4" id="KW-0572">Peptidoglycan-anchor</keyword>
<reference evidence="8" key="1">
    <citation type="journal article" date="2021" name="PeerJ">
        <title>Extensive microbial diversity within the chicken gut microbiome revealed by metagenomics and culture.</title>
        <authorList>
            <person name="Gilroy R."/>
            <person name="Ravi A."/>
            <person name="Getino M."/>
            <person name="Pursley I."/>
            <person name="Horton D.L."/>
            <person name="Alikhan N.F."/>
            <person name="Baker D."/>
            <person name="Gharbi K."/>
            <person name="Hall N."/>
            <person name="Watson M."/>
            <person name="Adriaenssens E.M."/>
            <person name="Foster-Nyarko E."/>
            <person name="Jarju S."/>
            <person name="Secka A."/>
            <person name="Antonio M."/>
            <person name="Oren A."/>
            <person name="Chaudhuri R.R."/>
            <person name="La Ragione R."/>
            <person name="Hildebrand F."/>
            <person name="Pallen M.J."/>
        </authorList>
    </citation>
    <scope>NUCLEOTIDE SEQUENCE</scope>
    <source>
        <strain evidence="8">CHK189-29639</strain>
    </source>
</reference>
<keyword evidence="6" id="KW-1133">Transmembrane helix</keyword>
<evidence type="ECO:0000259" key="7">
    <source>
        <dbReference type="PROSITE" id="PS50847"/>
    </source>
</evidence>
<evidence type="ECO:0000313" key="8">
    <source>
        <dbReference type="EMBL" id="HJG16518.1"/>
    </source>
</evidence>
<feature type="domain" description="Gram-positive cocci surface proteins LPxTG" evidence="7">
    <location>
        <begin position="945"/>
        <end position="980"/>
    </location>
</feature>
<keyword evidence="6" id="KW-0812">Transmembrane</keyword>
<feature type="compositionally biased region" description="Polar residues" evidence="5">
    <location>
        <begin position="147"/>
        <end position="168"/>
    </location>
</feature>
<evidence type="ECO:0000313" key="9">
    <source>
        <dbReference type="Proteomes" id="UP000759256"/>
    </source>
</evidence>
<feature type="compositionally biased region" description="Low complexity" evidence="5">
    <location>
        <begin position="799"/>
        <end position="810"/>
    </location>
</feature>
<organism evidence="8 9">
    <name type="scientific">Ligilactobacillus salivarius</name>
    <dbReference type="NCBI Taxonomy" id="1624"/>
    <lineage>
        <taxon>Bacteria</taxon>
        <taxon>Bacillati</taxon>
        <taxon>Bacillota</taxon>
        <taxon>Bacilli</taxon>
        <taxon>Lactobacillales</taxon>
        <taxon>Lactobacillaceae</taxon>
        <taxon>Ligilactobacillus</taxon>
    </lineage>
</organism>
<keyword evidence="2" id="KW-0964">Secreted</keyword>
<dbReference type="NCBIfam" id="TIGR01167">
    <property type="entry name" value="LPXTG_anchor"/>
    <property type="match status" value="1"/>
</dbReference>